<organism evidence="5 6">
    <name type="scientific">Candidatus Desulfobia pelagia</name>
    <dbReference type="NCBI Taxonomy" id="2841692"/>
    <lineage>
        <taxon>Bacteria</taxon>
        <taxon>Pseudomonadati</taxon>
        <taxon>Thermodesulfobacteriota</taxon>
        <taxon>Desulfobulbia</taxon>
        <taxon>Desulfobulbales</taxon>
        <taxon>Desulfobulbaceae</taxon>
        <taxon>Candidatus Desulfobia</taxon>
    </lineage>
</organism>
<evidence type="ECO:0000259" key="4">
    <source>
        <dbReference type="Pfam" id="PF00561"/>
    </source>
</evidence>
<evidence type="ECO:0000256" key="3">
    <source>
        <dbReference type="ARBA" id="ARBA00037942"/>
    </source>
</evidence>
<dbReference type="Pfam" id="PF00561">
    <property type="entry name" value="Abhydrolase_1"/>
    <property type="match status" value="1"/>
</dbReference>
<dbReference type="EMBL" id="JACNJZ010000091">
    <property type="protein sequence ID" value="MBC8317492.1"/>
    <property type="molecule type" value="Genomic_DNA"/>
</dbReference>
<feature type="domain" description="AB hydrolase-1" evidence="4">
    <location>
        <begin position="29"/>
        <end position="123"/>
    </location>
</feature>
<evidence type="ECO:0000256" key="1">
    <source>
        <dbReference type="ARBA" id="ARBA00004496"/>
    </source>
</evidence>
<gene>
    <name evidence="5" type="ORF">H8E41_06265</name>
</gene>
<name>A0A8J6NDN6_9BACT</name>
<dbReference type="PANTHER" id="PTHR46197:SF3">
    <property type="entry name" value="AB HYDROLASE-1 DOMAIN-CONTAINING PROTEIN"/>
    <property type="match status" value="1"/>
</dbReference>
<proteinExistence type="inferred from homology"/>
<protein>
    <submittedName>
        <fullName evidence="5">Alpha/beta hydrolase</fullName>
    </submittedName>
</protein>
<dbReference type="Gene3D" id="3.40.50.1820">
    <property type="entry name" value="alpha/beta hydrolase"/>
    <property type="match status" value="1"/>
</dbReference>
<keyword evidence="5" id="KW-0378">Hydrolase</keyword>
<evidence type="ECO:0000313" key="6">
    <source>
        <dbReference type="Proteomes" id="UP000614424"/>
    </source>
</evidence>
<keyword evidence="2" id="KW-0963">Cytoplasm</keyword>
<dbReference type="InterPro" id="IPR029058">
    <property type="entry name" value="AB_hydrolase_fold"/>
</dbReference>
<accession>A0A8J6NDN6</accession>
<comment type="similarity">
    <text evidence="3">Belongs to the AB hydrolase superfamily. ABHD14 family.</text>
</comment>
<dbReference type="SUPFAM" id="SSF53474">
    <property type="entry name" value="alpha/beta-Hydrolases"/>
    <property type="match status" value="1"/>
</dbReference>
<evidence type="ECO:0000256" key="2">
    <source>
        <dbReference type="ARBA" id="ARBA00022490"/>
    </source>
</evidence>
<comment type="caution">
    <text evidence="5">The sequence shown here is derived from an EMBL/GenBank/DDBJ whole genome shotgun (WGS) entry which is preliminary data.</text>
</comment>
<reference evidence="5 6" key="1">
    <citation type="submission" date="2020-08" db="EMBL/GenBank/DDBJ databases">
        <title>Bridging the membrane lipid divide: bacteria of the FCB group superphylum have the potential to synthesize archaeal ether lipids.</title>
        <authorList>
            <person name="Villanueva L."/>
            <person name="Von Meijenfeldt F.A.B."/>
            <person name="Westbye A.B."/>
            <person name="Yadav S."/>
            <person name="Hopmans E.C."/>
            <person name="Dutilh B.E."/>
            <person name="Sinninghe Damste J.S."/>
        </authorList>
    </citation>
    <scope>NUCLEOTIDE SEQUENCE [LARGE SCALE GENOMIC DNA]</scope>
    <source>
        <strain evidence="5">NIOZ-UU47</strain>
    </source>
</reference>
<dbReference type="GO" id="GO:0005737">
    <property type="term" value="C:cytoplasm"/>
    <property type="evidence" value="ECO:0007669"/>
    <property type="project" value="UniProtKB-SubCell"/>
</dbReference>
<evidence type="ECO:0000313" key="5">
    <source>
        <dbReference type="EMBL" id="MBC8317492.1"/>
    </source>
</evidence>
<comment type="subcellular location">
    <subcellularLocation>
        <location evidence="1">Cytoplasm</location>
    </subcellularLocation>
</comment>
<dbReference type="InterPro" id="IPR000073">
    <property type="entry name" value="AB_hydrolase_1"/>
</dbReference>
<dbReference type="Proteomes" id="UP000614424">
    <property type="component" value="Unassembled WGS sequence"/>
</dbReference>
<dbReference type="AlphaFoldDB" id="A0A8J6NDN6"/>
<dbReference type="PANTHER" id="PTHR46197">
    <property type="entry name" value="PROTEIN ABHD14B-LIKE"/>
    <property type="match status" value="1"/>
</dbReference>
<dbReference type="GO" id="GO:0016787">
    <property type="term" value="F:hydrolase activity"/>
    <property type="evidence" value="ECO:0007669"/>
    <property type="project" value="UniProtKB-KW"/>
</dbReference>
<sequence>MTQIVKNSEKCGTGEIHYLETGQEGRKEILLLHGMKFNANTWKELGTLDLLAKSDFKAIALDMPGFGDSPPCDMASNTVLENFLRQKECNRPILIGPSMGGRISIEFCLEHPNLVGGLVLVGAVGVEENKERLSEIKVPALIVWGEKDVISPIANGHTLNEKIEGSSFVQINDAPHPCYLDQPEIWHWELTHFLETV</sequence>